<reference evidence="2 3" key="1">
    <citation type="submission" date="2016-10" db="EMBL/GenBank/DDBJ databases">
        <authorList>
            <person name="de Groot N.N."/>
        </authorList>
    </citation>
    <scope>NUCLEOTIDE SEQUENCE [LARGE SCALE GENOMIC DNA]</scope>
    <source>
        <strain evidence="2 3">StLB037</strain>
    </source>
</reference>
<dbReference type="Pfam" id="PF20060">
    <property type="entry name" value="DUF6459"/>
    <property type="match status" value="1"/>
</dbReference>
<evidence type="ECO:0000256" key="1">
    <source>
        <dbReference type="SAM" id="MobiDB-lite"/>
    </source>
</evidence>
<gene>
    <name evidence="2" type="ORF">SAMN04487788_0199</name>
</gene>
<sequence>MPESARRREPSRRAQQNARPASNPGPEHAADGLPAIEVFVGNMVRGVLEVVAGVRDPEQLARWMSEEVYRALLVRTSLAARARSARGVQMYRAVHHVRGIHLFSPREGALEATVIVSGRLRTRAIALRLETVERRWRITALHLL</sequence>
<evidence type="ECO:0000313" key="2">
    <source>
        <dbReference type="EMBL" id="SDO59709.1"/>
    </source>
</evidence>
<protein>
    <recommendedName>
        <fullName evidence="4">3-hydroxyacyl-CoA dehydrogenase</fullName>
    </recommendedName>
</protein>
<evidence type="ECO:0008006" key="4">
    <source>
        <dbReference type="Google" id="ProtNLM"/>
    </source>
</evidence>
<name>A0A1H0KUU9_MICTS</name>
<feature type="compositionally biased region" description="Basic and acidic residues" evidence="1">
    <location>
        <begin position="1"/>
        <end position="12"/>
    </location>
</feature>
<dbReference type="RefSeq" id="WP_081349637.1">
    <property type="nucleotide sequence ID" value="NZ_FNJN01000001.1"/>
</dbReference>
<feature type="region of interest" description="Disordered" evidence="1">
    <location>
        <begin position="1"/>
        <end position="30"/>
    </location>
</feature>
<accession>A0A1H0KUU9</accession>
<dbReference type="EMBL" id="FNJN01000001">
    <property type="protein sequence ID" value="SDO59709.1"/>
    <property type="molecule type" value="Genomic_DNA"/>
</dbReference>
<dbReference type="Proteomes" id="UP000186456">
    <property type="component" value="Unassembled WGS sequence"/>
</dbReference>
<proteinExistence type="predicted"/>
<dbReference type="InterPro" id="IPR045596">
    <property type="entry name" value="DUF6459"/>
</dbReference>
<evidence type="ECO:0000313" key="3">
    <source>
        <dbReference type="Proteomes" id="UP000186456"/>
    </source>
</evidence>
<dbReference type="AlphaFoldDB" id="A0A1H0KUU9"/>
<organism evidence="2 3">
    <name type="scientific">Microbacterium testaceum (strain StLB037)</name>
    <dbReference type="NCBI Taxonomy" id="979556"/>
    <lineage>
        <taxon>Bacteria</taxon>
        <taxon>Bacillati</taxon>
        <taxon>Actinomycetota</taxon>
        <taxon>Actinomycetes</taxon>
        <taxon>Micrococcales</taxon>
        <taxon>Microbacteriaceae</taxon>
        <taxon>Microbacterium</taxon>
    </lineage>
</organism>